<comment type="caution">
    <text evidence="2">The sequence shown here is derived from an EMBL/GenBank/DDBJ whole genome shotgun (WGS) entry which is preliminary data.</text>
</comment>
<dbReference type="RefSeq" id="WP_135631999.1">
    <property type="nucleotide sequence ID" value="NZ_JAMQQA010000002.1"/>
</dbReference>
<feature type="transmembrane region" description="Helical" evidence="1">
    <location>
        <begin position="7"/>
        <end position="28"/>
    </location>
</feature>
<reference evidence="2" key="1">
    <citation type="journal article" date="2019" name="PLoS Negl. Trop. Dis.">
        <title>Revisiting the worldwide diversity of Leptospira species in the environment.</title>
        <authorList>
            <person name="Vincent A.T."/>
            <person name="Schiettekatte O."/>
            <person name="Bourhy P."/>
            <person name="Veyrier F.J."/>
            <person name="Picardeau M."/>
        </authorList>
    </citation>
    <scope>NUCLEOTIDE SEQUENCE [LARGE SCALE GENOMIC DNA]</scope>
    <source>
        <strain evidence="2">201800293</strain>
    </source>
</reference>
<dbReference type="Proteomes" id="UP000297239">
    <property type="component" value="Unassembled WGS sequence"/>
</dbReference>
<organism evidence="2 3">
    <name type="scientific">Leptospira kanakyensis</name>
    <dbReference type="NCBI Taxonomy" id="2484968"/>
    <lineage>
        <taxon>Bacteria</taxon>
        <taxon>Pseudomonadati</taxon>
        <taxon>Spirochaetota</taxon>
        <taxon>Spirochaetia</taxon>
        <taxon>Leptospirales</taxon>
        <taxon>Leptospiraceae</taxon>
        <taxon>Leptospira</taxon>
    </lineage>
</organism>
<accession>A0A6N4QJG4</accession>
<name>A0A6N4QJG4_9LEPT</name>
<protein>
    <submittedName>
        <fullName evidence="2">Uncharacterized protein</fullName>
    </submittedName>
</protein>
<evidence type="ECO:0000256" key="1">
    <source>
        <dbReference type="SAM" id="Phobius"/>
    </source>
</evidence>
<proteinExistence type="predicted"/>
<dbReference type="EMBL" id="RQFF01000010">
    <property type="protein sequence ID" value="TGK75152.1"/>
    <property type="molecule type" value="Genomic_DNA"/>
</dbReference>
<evidence type="ECO:0000313" key="3">
    <source>
        <dbReference type="Proteomes" id="UP000297239"/>
    </source>
</evidence>
<feature type="transmembrane region" description="Helical" evidence="1">
    <location>
        <begin position="85"/>
        <end position="105"/>
    </location>
</feature>
<evidence type="ECO:0000313" key="2">
    <source>
        <dbReference type="EMBL" id="TGK75152.1"/>
    </source>
</evidence>
<keyword evidence="1" id="KW-0472">Membrane</keyword>
<sequence>MIKVLKIIVFVLLGIVLGSIVNMGIIMVSGKIIPPPEGADVTTMEGLKASIHRFEPKHFLFPFLAHALGTLVGSGFVSRFVTSHALLSSFVVGIFFLIGGTINILMLPSPLWFIALDLVGAYLPMSYLGWLVFQKKE</sequence>
<dbReference type="OrthoDB" id="6025129at2"/>
<keyword evidence="1" id="KW-0812">Transmembrane</keyword>
<keyword evidence="3" id="KW-1185">Reference proteome</keyword>
<keyword evidence="1" id="KW-1133">Transmembrane helix</keyword>
<gene>
    <name evidence="2" type="ORF">EHQ18_02300</name>
</gene>
<dbReference type="AlphaFoldDB" id="A0A6N4QJG4"/>
<feature type="transmembrane region" description="Helical" evidence="1">
    <location>
        <begin position="59"/>
        <end position="78"/>
    </location>
</feature>
<feature type="transmembrane region" description="Helical" evidence="1">
    <location>
        <begin position="111"/>
        <end position="133"/>
    </location>
</feature>